<evidence type="ECO:0000256" key="25">
    <source>
        <dbReference type="SAM" id="Phobius"/>
    </source>
</evidence>
<feature type="transmembrane region" description="Helical" evidence="25">
    <location>
        <begin position="387"/>
        <end position="406"/>
    </location>
</feature>
<evidence type="ECO:0000256" key="21">
    <source>
        <dbReference type="ARBA" id="ARBA00044985"/>
    </source>
</evidence>
<evidence type="ECO:0000256" key="18">
    <source>
        <dbReference type="ARBA" id="ARBA00044912"/>
    </source>
</evidence>
<evidence type="ECO:0000256" key="19">
    <source>
        <dbReference type="ARBA" id="ARBA00044919"/>
    </source>
</evidence>
<dbReference type="CDD" id="cd06174">
    <property type="entry name" value="MFS"/>
    <property type="match status" value="1"/>
</dbReference>
<dbReference type="EMBL" id="CP051682">
    <property type="protein sequence ID" value="QJD96713.1"/>
    <property type="molecule type" value="Genomic_DNA"/>
</dbReference>
<evidence type="ECO:0000313" key="28">
    <source>
        <dbReference type="Proteomes" id="UP000503278"/>
    </source>
</evidence>
<keyword evidence="6 25" id="KW-0472">Membrane</keyword>
<dbReference type="AlphaFoldDB" id="A0A7L5E782"/>
<evidence type="ECO:0000256" key="22">
    <source>
        <dbReference type="ARBA" id="ARBA00045018"/>
    </source>
</evidence>
<protein>
    <recommendedName>
        <fullName evidence="21">Lysosomal dipeptide transporter MFSD1</fullName>
    </recommendedName>
    <alternativeName>
        <fullName evidence="22">Major facilitator superfamily domain-containing protein 1</fullName>
    </alternativeName>
</protein>
<feature type="transmembrane region" description="Helical" evidence="25">
    <location>
        <begin position="291"/>
        <end position="309"/>
    </location>
</feature>
<dbReference type="Proteomes" id="UP000503278">
    <property type="component" value="Chromosome"/>
</dbReference>
<comment type="function">
    <text evidence="23">Lysosomal dipeptide uniporter that selectively exports lysine, arginine or histidine-containing dipeptides with a net positive charge from the lysosome lumen into the cytosol. Could play a role in a specific type of protein O-glycosylation indirectly regulating macrophages migration and tissue invasion. Also essential for liver homeostasis.</text>
</comment>
<dbReference type="PROSITE" id="PS50850">
    <property type="entry name" value="MFS"/>
    <property type="match status" value="1"/>
</dbReference>
<comment type="catalytic activity">
    <reaction evidence="19">
        <text>L-alanyl-L-lysine(out) = L-alanyl-L-lysine(in)</text>
        <dbReference type="Rhea" id="RHEA:79415"/>
        <dbReference type="ChEBI" id="CHEBI:192470"/>
    </reaction>
</comment>
<comment type="catalytic activity">
    <reaction evidence="20">
        <text>L-lysyl-glycine(out) = L-lysyl-glycine(in)</text>
        <dbReference type="Rhea" id="RHEA:79407"/>
        <dbReference type="ChEBI" id="CHEBI:191202"/>
    </reaction>
</comment>
<feature type="transmembrane region" description="Helical" evidence="25">
    <location>
        <begin position="315"/>
        <end position="336"/>
    </location>
</feature>
<dbReference type="PANTHER" id="PTHR23512:SF3">
    <property type="entry name" value="MAJOR FACILITATOR SUPERFAMILY DOMAIN-CONTAINING PROTEIN 1"/>
    <property type="match status" value="1"/>
</dbReference>
<evidence type="ECO:0000256" key="17">
    <source>
        <dbReference type="ARBA" id="ARBA00044903"/>
    </source>
</evidence>
<feature type="transmembrane region" description="Helical" evidence="25">
    <location>
        <begin position="54"/>
        <end position="78"/>
    </location>
</feature>
<dbReference type="InterPro" id="IPR020846">
    <property type="entry name" value="MFS_dom"/>
</dbReference>
<dbReference type="GO" id="GO:0005765">
    <property type="term" value="C:lysosomal membrane"/>
    <property type="evidence" value="ECO:0007669"/>
    <property type="project" value="UniProtKB-SubCell"/>
</dbReference>
<evidence type="ECO:0000256" key="7">
    <source>
        <dbReference type="ARBA" id="ARBA00023228"/>
    </source>
</evidence>
<evidence type="ECO:0000256" key="8">
    <source>
        <dbReference type="ARBA" id="ARBA00044876"/>
    </source>
</evidence>
<evidence type="ECO:0000256" key="6">
    <source>
        <dbReference type="ARBA" id="ARBA00023136"/>
    </source>
</evidence>
<evidence type="ECO:0000256" key="9">
    <source>
        <dbReference type="ARBA" id="ARBA00044878"/>
    </source>
</evidence>
<evidence type="ECO:0000256" key="11">
    <source>
        <dbReference type="ARBA" id="ARBA00044884"/>
    </source>
</evidence>
<sequence length="420" mass="44432">MADSINEASMQSYQRPFIIAWAFGCMFYFLEYAARSSPAVMIPQLSDTFKITAVGVSAVLGMYYYTYSATSLIAGVALDHAGARYPITIGIGILCIGCLLFAVPSVVAGNTGRLLQGAGSAFAFTGCVYLASHGFPAKYIATAIGFTQCVGMLGGSAGQFVVGPLVHNGVSIQAIWIAIGVLCALVCLGLFIITPREKLNNEGGSPWANIIEPYKVVFANPQSYLSGIISGLLFAPTTIFAMTWGIAFFQQDKQFNYNSAVLTCAMVPLGWVVGCPLLGWISDRIKARKPAIIGGGLLMMLSFAQLLYLPSLLPAFVSMLIFGIASGAAMIPYSIIKEANPDNVKGSATGAINFLTFGVTALLGPVFAKSYGKDLTTTTDHLAHFKASGNFWLIITALAIVVGFIIKETGGHARAAEKLS</sequence>
<comment type="catalytic activity">
    <reaction evidence="14">
        <text>L-aspartyl-L-lysine(out) = L-aspartyl-L-lysine(in)</text>
        <dbReference type="Rhea" id="RHEA:79411"/>
        <dbReference type="ChEBI" id="CHEBI:229953"/>
    </reaction>
</comment>
<evidence type="ECO:0000256" key="2">
    <source>
        <dbReference type="ARBA" id="ARBA00008335"/>
    </source>
</evidence>
<evidence type="ECO:0000256" key="23">
    <source>
        <dbReference type="ARBA" id="ARBA00045709"/>
    </source>
</evidence>
<evidence type="ECO:0000259" key="26">
    <source>
        <dbReference type="PROSITE" id="PS50850"/>
    </source>
</evidence>
<dbReference type="PANTHER" id="PTHR23512">
    <property type="entry name" value="MAJOR FACILITATOR SUPERFAMILY DOMAIN-CONTAINING PROTEIN 1"/>
    <property type="match status" value="1"/>
</dbReference>
<dbReference type="InterPro" id="IPR052187">
    <property type="entry name" value="MFSD1"/>
</dbReference>
<feature type="transmembrane region" description="Helical" evidence="25">
    <location>
        <begin position="259"/>
        <end position="279"/>
    </location>
</feature>
<dbReference type="Gene3D" id="1.20.1250.20">
    <property type="entry name" value="MFS general substrate transporter like domains"/>
    <property type="match status" value="2"/>
</dbReference>
<comment type="catalytic activity">
    <reaction evidence="8">
        <text>L-lysyl-L-alanine(out) = L-lysyl-L-alanine(in)</text>
        <dbReference type="Rhea" id="RHEA:79399"/>
        <dbReference type="ChEBI" id="CHEBI:229954"/>
    </reaction>
</comment>
<proteinExistence type="inferred from homology"/>
<reference evidence="27 28" key="1">
    <citation type="submission" date="2020-04" db="EMBL/GenBank/DDBJ databases">
        <title>Genome sequencing of novel species.</title>
        <authorList>
            <person name="Heo J."/>
            <person name="Kim S.-J."/>
            <person name="Kim J.-S."/>
            <person name="Hong S.-B."/>
            <person name="Kwon S.-W."/>
        </authorList>
    </citation>
    <scope>NUCLEOTIDE SEQUENCE [LARGE SCALE GENOMIC DNA]</scope>
    <source>
        <strain evidence="27 28">F39-2</strain>
    </source>
</reference>
<gene>
    <name evidence="27" type="ORF">HH214_12940</name>
</gene>
<dbReference type="SUPFAM" id="SSF103473">
    <property type="entry name" value="MFS general substrate transporter"/>
    <property type="match status" value="1"/>
</dbReference>
<comment type="catalytic activity">
    <reaction evidence="16">
        <text>L-lysyl-L-lysine(out) = L-lysyl-L-lysine(in)</text>
        <dbReference type="Rhea" id="RHEA:79403"/>
        <dbReference type="ChEBI" id="CHEBI:229956"/>
    </reaction>
</comment>
<evidence type="ECO:0000256" key="10">
    <source>
        <dbReference type="ARBA" id="ARBA00044881"/>
    </source>
</evidence>
<evidence type="ECO:0000256" key="14">
    <source>
        <dbReference type="ARBA" id="ARBA00044898"/>
    </source>
</evidence>
<dbReference type="Pfam" id="PF07690">
    <property type="entry name" value="MFS_1"/>
    <property type="match status" value="1"/>
</dbReference>
<dbReference type="KEGG" id="mrob:HH214_12940"/>
<comment type="catalytic activity">
    <reaction evidence="17">
        <text>L-arginyl-glycine(out) = L-arginyl-glycine(in)</text>
        <dbReference type="Rhea" id="RHEA:79391"/>
        <dbReference type="ChEBI" id="CHEBI:229955"/>
    </reaction>
</comment>
<comment type="catalytic activity">
    <reaction evidence="11">
        <text>L-alpha-aminoacyl-L-histidine(out) = L-alpha-aminoacyl-L-histidine(in)</text>
        <dbReference type="Rhea" id="RHEA:79375"/>
        <dbReference type="ChEBI" id="CHEBI:229967"/>
    </reaction>
</comment>
<comment type="catalytic activity">
    <reaction evidence="18">
        <text>L-histidyl-L-alpha-amino acid(out) = L-histidyl-L-alpha-amino acid(in)</text>
        <dbReference type="Rhea" id="RHEA:79379"/>
        <dbReference type="ChEBI" id="CHEBI:229964"/>
    </reaction>
</comment>
<dbReference type="InterPro" id="IPR036259">
    <property type="entry name" value="MFS_trans_sf"/>
</dbReference>
<evidence type="ECO:0000313" key="27">
    <source>
        <dbReference type="EMBL" id="QJD96713.1"/>
    </source>
</evidence>
<evidence type="ECO:0000256" key="3">
    <source>
        <dbReference type="ARBA" id="ARBA00022448"/>
    </source>
</evidence>
<evidence type="ECO:0000256" key="1">
    <source>
        <dbReference type="ARBA" id="ARBA00004155"/>
    </source>
</evidence>
<evidence type="ECO:0000256" key="12">
    <source>
        <dbReference type="ARBA" id="ARBA00044891"/>
    </source>
</evidence>
<feature type="domain" description="Major facilitator superfamily (MFS) profile" evidence="26">
    <location>
        <begin position="17"/>
        <end position="414"/>
    </location>
</feature>
<comment type="catalytic activity">
    <reaction evidence="10">
        <text>L-alpha-aminoacyl-L-arginine(out) = L-alpha-aminoacyl-L-arginine(in)</text>
        <dbReference type="Rhea" id="RHEA:79367"/>
        <dbReference type="ChEBI" id="CHEBI:229968"/>
    </reaction>
</comment>
<dbReference type="InterPro" id="IPR011701">
    <property type="entry name" value="MFS"/>
</dbReference>
<feature type="transmembrane region" description="Helical" evidence="25">
    <location>
        <begin position="174"/>
        <end position="193"/>
    </location>
</feature>
<evidence type="ECO:0000256" key="4">
    <source>
        <dbReference type="ARBA" id="ARBA00022692"/>
    </source>
</evidence>
<accession>A0A7L5E782</accession>
<comment type="catalytic activity">
    <reaction evidence="9">
        <text>L-histidyl-glycine(out) = L-histidyl-glycine(in)</text>
        <dbReference type="Rhea" id="RHEA:79395"/>
        <dbReference type="ChEBI" id="CHEBI:229957"/>
    </reaction>
</comment>
<comment type="subcellular location">
    <subcellularLocation>
        <location evidence="1">Lysosome membrane</location>
        <topology evidence="1">Multi-pass membrane protein</topology>
    </subcellularLocation>
</comment>
<feature type="transmembrane region" description="Helical" evidence="25">
    <location>
        <begin position="139"/>
        <end position="162"/>
    </location>
</feature>
<comment type="catalytic activity">
    <reaction evidence="15">
        <text>L-arginyl-L-alpha-amino acid(out) = L-arginyl-L-alpha-amino acid(in)</text>
        <dbReference type="Rhea" id="RHEA:79371"/>
        <dbReference type="ChEBI" id="CHEBI:84315"/>
    </reaction>
</comment>
<evidence type="ECO:0000256" key="15">
    <source>
        <dbReference type="ARBA" id="ARBA00044899"/>
    </source>
</evidence>
<comment type="similarity">
    <text evidence="2">Belongs to the major facilitator superfamily.</text>
</comment>
<dbReference type="RefSeq" id="WP_169608268.1">
    <property type="nucleotide sequence ID" value="NZ_CP051682.1"/>
</dbReference>
<feature type="transmembrane region" description="Helical" evidence="25">
    <location>
        <begin position="17"/>
        <end position="34"/>
    </location>
</feature>
<comment type="catalytic activity">
    <reaction evidence="12">
        <text>L-lysyl-L-alpha-amino acid(out) = L-lysyl-L-alpha-amino acid(in)</text>
        <dbReference type="Rhea" id="RHEA:79387"/>
        <dbReference type="ChEBI" id="CHEBI:229965"/>
    </reaction>
</comment>
<evidence type="ECO:0000256" key="5">
    <source>
        <dbReference type="ARBA" id="ARBA00022989"/>
    </source>
</evidence>
<evidence type="ECO:0000256" key="20">
    <source>
        <dbReference type="ARBA" id="ARBA00044924"/>
    </source>
</evidence>
<evidence type="ECO:0000256" key="13">
    <source>
        <dbReference type="ARBA" id="ARBA00044893"/>
    </source>
</evidence>
<keyword evidence="7" id="KW-0458">Lysosome</keyword>
<keyword evidence="3" id="KW-0813">Transport</keyword>
<evidence type="ECO:0000256" key="16">
    <source>
        <dbReference type="ARBA" id="ARBA00044900"/>
    </source>
</evidence>
<feature type="transmembrane region" description="Helical" evidence="25">
    <location>
        <begin position="85"/>
        <end position="108"/>
    </location>
</feature>
<evidence type="ECO:0000256" key="24">
    <source>
        <dbReference type="ARBA" id="ARBA00046376"/>
    </source>
</evidence>
<feature type="transmembrane region" description="Helical" evidence="25">
    <location>
        <begin position="348"/>
        <end position="367"/>
    </location>
</feature>
<keyword evidence="5 25" id="KW-1133">Transmembrane helix</keyword>
<keyword evidence="28" id="KW-1185">Reference proteome</keyword>
<feature type="transmembrane region" description="Helical" evidence="25">
    <location>
        <begin position="114"/>
        <end position="132"/>
    </location>
</feature>
<feature type="transmembrane region" description="Helical" evidence="25">
    <location>
        <begin position="224"/>
        <end position="247"/>
    </location>
</feature>
<name>A0A7L5E782_9SPHI</name>
<keyword evidence="4 25" id="KW-0812">Transmembrane</keyword>
<dbReference type="GO" id="GO:0022857">
    <property type="term" value="F:transmembrane transporter activity"/>
    <property type="evidence" value="ECO:0007669"/>
    <property type="project" value="InterPro"/>
</dbReference>
<comment type="subunit">
    <text evidence="24">Homodimer. Interacts with lysosomal protein GLMP (via lumenal domain); the interaction starts while both proteins are still in the endoplasmic reticulum and is required for stabilization of MFSD1 in lysosomes but has no direct effect on its targeting to lysosomes or transporter activity.</text>
</comment>
<organism evidence="27 28">
    <name type="scientific">Mucilaginibacter robiniae</name>
    <dbReference type="NCBI Taxonomy" id="2728022"/>
    <lineage>
        <taxon>Bacteria</taxon>
        <taxon>Pseudomonadati</taxon>
        <taxon>Bacteroidota</taxon>
        <taxon>Sphingobacteriia</taxon>
        <taxon>Sphingobacteriales</taxon>
        <taxon>Sphingobacteriaceae</taxon>
        <taxon>Mucilaginibacter</taxon>
    </lineage>
</organism>
<comment type="catalytic activity">
    <reaction evidence="13">
        <text>L-alpha-aminoacyl-L-lysine(out) = L-alpha-aminoacyl-L-lysine(in)</text>
        <dbReference type="Rhea" id="RHEA:79383"/>
        <dbReference type="ChEBI" id="CHEBI:229966"/>
    </reaction>
</comment>